<protein>
    <recommendedName>
        <fullName evidence="3">COMM domain-containing protein</fullName>
    </recommendedName>
</protein>
<feature type="non-terminal residue" evidence="1">
    <location>
        <position position="193"/>
    </location>
</feature>
<gene>
    <name evidence="1" type="ORF">PCOR1329_LOCUS43041</name>
</gene>
<evidence type="ECO:0000313" key="2">
    <source>
        <dbReference type="Proteomes" id="UP001189429"/>
    </source>
</evidence>
<reference evidence="1" key="1">
    <citation type="submission" date="2023-10" db="EMBL/GenBank/DDBJ databases">
        <authorList>
            <person name="Chen Y."/>
            <person name="Shah S."/>
            <person name="Dougan E. K."/>
            <person name="Thang M."/>
            <person name="Chan C."/>
        </authorList>
    </citation>
    <scope>NUCLEOTIDE SEQUENCE [LARGE SCALE GENOMIC DNA]</scope>
</reference>
<dbReference type="Proteomes" id="UP001189429">
    <property type="component" value="Unassembled WGS sequence"/>
</dbReference>
<comment type="caution">
    <text evidence="1">The sequence shown here is derived from an EMBL/GenBank/DDBJ whole genome shotgun (WGS) entry which is preliminary data.</text>
</comment>
<sequence length="193" mass="21269">MEASPDWAINVSAVVGGGQKDKKRKLAEQAKSKGRNFLKSLVTVLTNLSLFNAAELQDLCGVVFVTFLVAAEQVAVAAAKQAGVLYNQEIQKRKEAGTETETLGPPLVHDWTALIKAVGTDPQADIGVKQTMEKYWGEVVLKVQVIELADQVRHCRIRTTRKQEAKGEKLRLTFGVDHRYGELESALIAYFSK</sequence>
<organism evidence="1 2">
    <name type="scientific">Prorocentrum cordatum</name>
    <dbReference type="NCBI Taxonomy" id="2364126"/>
    <lineage>
        <taxon>Eukaryota</taxon>
        <taxon>Sar</taxon>
        <taxon>Alveolata</taxon>
        <taxon>Dinophyceae</taxon>
        <taxon>Prorocentrales</taxon>
        <taxon>Prorocentraceae</taxon>
        <taxon>Prorocentrum</taxon>
    </lineage>
</organism>
<proteinExistence type="predicted"/>
<accession>A0ABN9TWQ3</accession>
<evidence type="ECO:0000313" key="1">
    <source>
        <dbReference type="EMBL" id="CAK0850723.1"/>
    </source>
</evidence>
<name>A0ABN9TWQ3_9DINO</name>
<dbReference type="EMBL" id="CAUYUJ010015171">
    <property type="protein sequence ID" value="CAK0850723.1"/>
    <property type="molecule type" value="Genomic_DNA"/>
</dbReference>
<evidence type="ECO:0008006" key="3">
    <source>
        <dbReference type="Google" id="ProtNLM"/>
    </source>
</evidence>
<keyword evidence="2" id="KW-1185">Reference proteome</keyword>